<accession>A0AA37M9H3</accession>
<reference evidence="1" key="1">
    <citation type="journal article" date="2016" name="Front. Microbiol.">
        <title>Genome Sequence of the Piezophilic, Mesophilic Sulfate-Reducing Bacterium Desulfovibrio indicus J2T.</title>
        <authorList>
            <person name="Cao J."/>
            <person name="Maignien L."/>
            <person name="Shao Z."/>
            <person name="Alain K."/>
            <person name="Jebbar M."/>
        </authorList>
    </citation>
    <scope>NUCLEOTIDE SEQUENCE</scope>
    <source>
        <strain evidence="1">JCM 32048</strain>
    </source>
</reference>
<protein>
    <submittedName>
        <fullName evidence="1">Uncharacterized protein</fullName>
    </submittedName>
</protein>
<dbReference type="AlphaFoldDB" id="A0AA37M9H3"/>
<evidence type="ECO:0000313" key="2">
    <source>
        <dbReference type="Proteomes" id="UP001055286"/>
    </source>
</evidence>
<sequence length="31" mass="3432">MKFTPVAIDEKPVVKTPSTVSETQVLEKTVE</sequence>
<evidence type="ECO:0000313" key="1">
    <source>
        <dbReference type="EMBL" id="GJD67057.1"/>
    </source>
</evidence>
<organism evidence="1 2">
    <name type="scientific">Methylobacterium frigidaeris</name>
    <dbReference type="NCBI Taxonomy" id="2038277"/>
    <lineage>
        <taxon>Bacteria</taxon>
        <taxon>Pseudomonadati</taxon>
        <taxon>Pseudomonadota</taxon>
        <taxon>Alphaproteobacteria</taxon>
        <taxon>Hyphomicrobiales</taxon>
        <taxon>Methylobacteriaceae</taxon>
        <taxon>Methylobacterium</taxon>
    </lineage>
</organism>
<dbReference type="EMBL" id="BPQJ01000142">
    <property type="protein sequence ID" value="GJD67057.1"/>
    <property type="molecule type" value="Genomic_DNA"/>
</dbReference>
<gene>
    <name evidence="1" type="ORF">MPEAHAMD_7261</name>
</gene>
<dbReference type="Proteomes" id="UP001055286">
    <property type="component" value="Unassembled WGS sequence"/>
</dbReference>
<proteinExistence type="predicted"/>
<keyword evidence="2" id="KW-1185">Reference proteome</keyword>
<reference evidence="1" key="2">
    <citation type="submission" date="2021-08" db="EMBL/GenBank/DDBJ databases">
        <authorList>
            <person name="Tani A."/>
            <person name="Ola A."/>
            <person name="Ogura Y."/>
            <person name="Katsura K."/>
            <person name="Hayashi T."/>
        </authorList>
    </citation>
    <scope>NUCLEOTIDE SEQUENCE</scope>
    <source>
        <strain evidence="1">JCM 32048</strain>
    </source>
</reference>
<comment type="caution">
    <text evidence="1">The sequence shown here is derived from an EMBL/GenBank/DDBJ whole genome shotgun (WGS) entry which is preliminary data.</text>
</comment>
<name>A0AA37M9H3_9HYPH</name>